<dbReference type="AlphaFoldDB" id="A0A9D1DRZ1"/>
<evidence type="ECO:0000313" key="2">
    <source>
        <dbReference type="EMBL" id="HIR57911.1"/>
    </source>
</evidence>
<reference evidence="2" key="1">
    <citation type="submission" date="2020-10" db="EMBL/GenBank/DDBJ databases">
        <authorList>
            <person name="Gilroy R."/>
        </authorList>
    </citation>
    <scope>NUCLEOTIDE SEQUENCE</scope>
    <source>
        <strain evidence="2">ChiSjej1B19-7085</strain>
    </source>
</reference>
<dbReference type="EMBL" id="DVHF01000114">
    <property type="protein sequence ID" value="HIR57911.1"/>
    <property type="molecule type" value="Genomic_DNA"/>
</dbReference>
<evidence type="ECO:0000313" key="3">
    <source>
        <dbReference type="Proteomes" id="UP000886785"/>
    </source>
</evidence>
<comment type="caution">
    <text evidence="2">The sequence shown here is derived from an EMBL/GenBank/DDBJ whole genome shotgun (WGS) entry which is preliminary data.</text>
</comment>
<feature type="domain" description="TadZ-like receiver" evidence="1">
    <location>
        <begin position="2"/>
        <end position="98"/>
    </location>
</feature>
<dbReference type="Proteomes" id="UP000886785">
    <property type="component" value="Unassembled WGS sequence"/>
</dbReference>
<dbReference type="SUPFAM" id="SSF52540">
    <property type="entry name" value="P-loop containing nucleoside triphosphate hydrolases"/>
    <property type="match status" value="1"/>
</dbReference>
<sequence length="363" mass="39533">MIRFGILDHDSRYAQRLVEFFSVRFDNQTEPYLFHNAGTLLEYLERGRLDLVLASIELLPDPEAVPGSVPVFYLSEDPELELIKGRRTVFRYQRGEALLRCLKGLAAEQDSRSVTFSSSGKGRVFTFAGASGGAGCTTAAVGCAAAFAAAGKKALYLCLQNNGYVGDCLPRGGNGSMFRVLYEVKMFLGDRERRGNLTSVLEGMLKYDAQLGVYYYDASPQPLEAASMKEEELELILTSAAGLFDVVAADMDGVFSPLLQTAARLSDRVILVGDGSAGGNFRLNQLAGAFAMLDERDSLRLLPKCRVLYNRFGSAAAKAELSWRIPVLGTVERFSGADTRAIVAELAKRTLYSPLLDGEVEAP</sequence>
<proteinExistence type="predicted"/>
<dbReference type="InterPro" id="IPR027417">
    <property type="entry name" value="P-loop_NTPase"/>
</dbReference>
<dbReference type="Pfam" id="PF21194">
    <property type="entry name" value="TadZ-like_ARD"/>
    <property type="match status" value="1"/>
</dbReference>
<evidence type="ECO:0000259" key="1">
    <source>
        <dbReference type="Pfam" id="PF21194"/>
    </source>
</evidence>
<protein>
    <recommendedName>
        <fullName evidence="1">TadZ-like receiver domain-containing protein</fullName>
    </recommendedName>
</protein>
<reference evidence="2" key="2">
    <citation type="journal article" date="2021" name="PeerJ">
        <title>Extensive microbial diversity within the chicken gut microbiome revealed by metagenomics and culture.</title>
        <authorList>
            <person name="Gilroy R."/>
            <person name="Ravi A."/>
            <person name="Getino M."/>
            <person name="Pursley I."/>
            <person name="Horton D.L."/>
            <person name="Alikhan N.F."/>
            <person name="Baker D."/>
            <person name="Gharbi K."/>
            <person name="Hall N."/>
            <person name="Watson M."/>
            <person name="Adriaenssens E.M."/>
            <person name="Foster-Nyarko E."/>
            <person name="Jarju S."/>
            <person name="Secka A."/>
            <person name="Antonio M."/>
            <person name="Oren A."/>
            <person name="Chaudhuri R.R."/>
            <person name="La Ragione R."/>
            <person name="Hildebrand F."/>
            <person name="Pallen M.J."/>
        </authorList>
    </citation>
    <scope>NUCLEOTIDE SEQUENCE</scope>
    <source>
        <strain evidence="2">ChiSjej1B19-7085</strain>
    </source>
</reference>
<dbReference type="InterPro" id="IPR049086">
    <property type="entry name" value="TadZ-like_ARD"/>
</dbReference>
<dbReference type="Gene3D" id="3.40.50.300">
    <property type="entry name" value="P-loop containing nucleotide triphosphate hydrolases"/>
    <property type="match status" value="1"/>
</dbReference>
<dbReference type="Gene3D" id="3.40.50.10850">
    <property type="entry name" value="Ntrc-like two-domain protein"/>
    <property type="match status" value="1"/>
</dbReference>
<gene>
    <name evidence="2" type="ORF">IAA54_09590</name>
</gene>
<accession>A0A9D1DRZ1</accession>
<organism evidence="2 3">
    <name type="scientific">Candidatus Gallacutalibacter pullicola</name>
    <dbReference type="NCBI Taxonomy" id="2840830"/>
    <lineage>
        <taxon>Bacteria</taxon>
        <taxon>Bacillati</taxon>
        <taxon>Bacillota</taxon>
        <taxon>Clostridia</taxon>
        <taxon>Eubacteriales</taxon>
        <taxon>Candidatus Gallacutalibacter</taxon>
    </lineage>
</organism>
<name>A0A9D1DRZ1_9FIRM</name>